<evidence type="ECO:0000259" key="3">
    <source>
        <dbReference type="Pfam" id="PF00754"/>
    </source>
</evidence>
<feature type="chain" id="PRO_5041927097" description="F5/8 type C domain-containing protein" evidence="2">
    <location>
        <begin position="19"/>
        <end position="971"/>
    </location>
</feature>
<dbReference type="EMBL" id="BMAR01000060">
    <property type="protein sequence ID" value="GFR52255.1"/>
    <property type="molecule type" value="Genomic_DNA"/>
</dbReference>
<keyword evidence="6" id="KW-1185">Reference proteome</keyword>
<protein>
    <recommendedName>
        <fullName evidence="7">F5/8 type C domain-containing protein</fullName>
    </recommendedName>
</protein>
<organism evidence="5 6">
    <name type="scientific">Astrephomene gubernaculifera</name>
    <dbReference type="NCBI Taxonomy" id="47775"/>
    <lineage>
        <taxon>Eukaryota</taxon>
        <taxon>Viridiplantae</taxon>
        <taxon>Chlorophyta</taxon>
        <taxon>core chlorophytes</taxon>
        <taxon>Chlorophyceae</taxon>
        <taxon>CS clade</taxon>
        <taxon>Chlamydomonadales</taxon>
        <taxon>Astrephomenaceae</taxon>
        <taxon>Astrephomene</taxon>
    </lineage>
</organism>
<dbReference type="Pfam" id="PF12248">
    <property type="entry name" value="Methyltransf_FA"/>
    <property type="match status" value="1"/>
</dbReference>
<feature type="region of interest" description="Disordered" evidence="1">
    <location>
        <begin position="394"/>
        <end position="413"/>
    </location>
</feature>
<dbReference type="PANTHER" id="PTHR47457:SF1">
    <property type="entry name" value="BTB DOMAIN-CONTAINING PROTEIN-RELATED"/>
    <property type="match status" value="1"/>
</dbReference>
<dbReference type="AlphaFoldDB" id="A0AAD3E222"/>
<dbReference type="InterPro" id="IPR022041">
    <property type="entry name" value="Methyltransf_FA"/>
</dbReference>
<dbReference type="InterPro" id="IPR000421">
    <property type="entry name" value="FA58C"/>
</dbReference>
<gene>
    <name evidence="5" type="ORF">Agub_g14789</name>
</gene>
<feature type="domain" description="Farnesoic acid O-methyl transferase" evidence="4">
    <location>
        <begin position="91"/>
        <end position="182"/>
    </location>
</feature>
<dbReference type="Pfam" id="PF00754">
    <property type="entry name" value="F5_F8_type_C"/>
    <property type="match status" value="1"/>
</dbReference>
<feature type="signal peptide" evidence="2">
    <location>
        <begin position="1"/>
        <end position="18"/>
    </location>
</feature>
<proteinExistence type="predicted"/>
<dbReference type="InterPro" id="IPR008979">
    <property type="entry name" value="Galactose-bd-like_sf"/>
</dbReference>
<accession>A0AAD3E222</accession>
<dbReference type="SUPFAM" id="SSF49785">
    <property type="entry name" value="Galactose-binding domain-like"/>
    <property type="match status" value="1"/>
</dbReference>
<dbReference type="PANTHER" id="PTHR47457">
    <property type="entry name" value="OS05G0345500 PROTEIN"/>
    <property type="match status" value="1"/>
</dbReference>
<evidence type="ECO:0000256" key="2">
    <source>
        <dbReference type="SAM" id="SignalP"/>
    </source>
</evidence>
<reference evidence="5 6" key="1">
    <citation type="journal article" date="2021" name="Sci. Rep.">
        <title>Genome sequencing of the multicellular alga Astrephomene provides insights into convergent evolution of germ-soma differentiation.</title>
        <authorList>
            <person name="Yamashita S."/>
            <person name="Yamamoto K."/>
            <person name="Matsuzaki R."/>
            <person name="Suzuki S."/>
            <person name="Yamaguchi H."/>
            <person name="Hirooka S."/>
            <person name="Minakuchi Y."/>
            <person name="Miyagishima S."/>
            <person name="Kawachi M."/>
            <person name="Toyoda A."/>
            <person name="Nozaki H."/>
        </authorList>
    </citation>
    <scope>NUCLEOTIDE SEQUENCE [LARGE SCALE GENOMIC DNA]</scope>
    <source>
        <strain evidence="5 6">NIES-4017</strain>
    </source>
</reference>
<sequence length="971" mass="98115">PLCLFTASPVIMLRVVNGVLVVPPFECAWLTGEGYTLRSGAGCISFEAKGDTDVTVILKSTPGAKRLQPLLRQAAGNAQGHGGGGNALQVEQNYTIIFGSHRNSCLKVEKNGVTQCMVAGVACSRVSNKAFTKYWVDLNHGVLTIGHGDPGEGICHQWCDAHEIPGIQHIGLSCWDRHVSYRSMSLHPPLDFTRLQQQQQHSQLGLSGGCSITGASAVPPLFDATCSAIMAATTPANVCRTLHVAELLLPTTQKLYRYCLDYIARHFEAVVRQPTTVTAGAAEVATEMLAADAAMLSAGPQQQPDAVSEDSEDLASLSSMSPAAMCDLVCQNTFSVDEQGIYVAVRDWAWSYLTSAAEASAAATCREEAVSAVSQQQQEGSSLLSGCGHSNVAAADPWGATQPPQPPQLARASLDAVPPPCPAAIPGVIPAGALSAGWGPSGGGGGGGGGGVAASWRSVTGGSHRRLSDPHLDCTALKTALAQAVAAAGSAAAPAAAPAPGTPLPAATPPNLPCAAAPSATAVAVVSCVEGVLSLIRYPLLPIDQLHACLRDPLLCRLPGVLGLVHEALEVHRRETGAGGAVMSVPMVPTTGAATAAMSGGCSSGSAAPMGCGGCSSNHAHGGMNGGGGGGLLSPTAAERRLVKPLLSPKAGVNGAEGGGVGGMGGGGATAGMGVATGGAGGSGGTADGGGAAAEGHGGGAAIDNRWSVRYQRRCLPFALELMYVCDGDSCGVLHFLGTQYGSQGWVNPLLAKRVDVRASSPTGRTTDPRVVVGRQFVRTNFAGPRYVNGAASSWWQVDLGEPHQLAITYYTLRHDGSSDFARSWVLQGSHDLATWVDLKRHSNDTSIKLPGQYASWPVIGPAAAVPYRAFRLLLTAPNASPNSASRLNFCLSNLELYGFLHKGGGIGNGNSSGSSNGSAAVVAAGGGEGAGAPAVATASSGESAGTATAAAAAGAAADLATVEALGASGA</sequence>
<evidence type="ECO:0000256" key="1">
    <source>
        <dbReference type="SAM" id="MobiDB-lite"/>
    </source>
</evidence>
<evidence type="ECO:0000313" key="5">
    <source>
        <dbReference type="EMBL" id="GFR52255.1"/>
    </source>
</evidence>
<feature type="domain" description="F5/8 type C" evidence="3">
    <location>
        <begin position="789"/>
        <end position="846"/>
    </location>
</feature>
<keyword evidence="2" id="KW-0732">Signal</keyword>
<dbReference type="Proteomes" id="UP001054857">
    <property type="component" value="Unassembled WGS sequence"/>
</dbReference>
<dbReference type="Gene3D" id="2.60.120.260">
    <property type="entry name" value="Galactose-binding domain-like"/>
    <property type="match status" value="1"/>
</dbReference>
<evidence type="ECO:0008006" key="7">
    <source>
        <dbReference type="Google" id="ProtNLM"/>
    </source>
</evidence>
<evidence type="ECO:0000313" key="6">
    <source>
        <dbReference type="Proteomes" id="UP001054857"/>
    </source>
</evidence>
<dbReference type="CDD" id="cd14733">
    <property type="entry name" value="BACK"/>
    <property type="match status" value="1"/>
</dbReference>
<comment type="caution">
    <text evidence="5">The sequence shown here is derived from an EMBL/GenBank/DDBJ whole genome shotgun (WGS) entry which is preliminary data.</text>
</comment>
<name>A0AAD3E222_9CHLO</name>
<feature type="non-terminal residue" evidence="5">
    <location>
        <position position="971"/>
    </location>
</feature>
<evidence type="ECO:0000259" key="4">
    <source>
        <dbReference type="Pfam" id="PF12248"/>
    </source>
</evidence>